<comment type="caution">
    <text evidence="13">The sequence shown here is derived from an EMBL/GenBank/DDBJ whole genome shotgun (WGS) entry which is preliminary data.</text>
</comment>
<dbReference type="InterPro" id="IPR036291">
    <property type="entry name" value="NAD(P)-bd_dom_sf"/>
</dbReference>
<dbReference type="GO" id="GO:0016020">
    <property type="term" value="C:membrane"/>
    <property type="evidence" value="ECO:0007669"/>
    <property type="project" value="UniProtKB-SubCell"/>
</dbReference>
<dbReference type="Pfam" id="PF07993">
    <property type="entry name" value="NAD_binding_4"/>
    <property type="match status" value="1"/>
</dbReference>
<keyword evidence="7 10" id="KW-0443">Lipid metabolism</keyword>
<comment type="function">
    <text evidence="10">Catalyzes the reduction of fatty acyl-CoA to fatty alcohols.</text>
</comment>
<dbReference type="InterPro" id="IPR026055">
    <property type="entry name" value="FAR"/>
</dbReference>
<proteinExistence type="inferred from homology"/>
<dbReference type="GO" id="GO:0080019">
    <property type="term" value="F:alcohol-forming very long-chain fatty acyl-CoA reductase activity"/>
    <property type="evidence" value="ECO:0007669"/>
    <property type="project" value="InterPro"/>
</dbReference>
<dbReference type="AlphaFoldDB" id="A0A8K0DED1"/>
<keyword evidence="8 10" id="KW-0472">Membrane</keyword>
<evidence type="ECO:0000256" key="6">
    <source>
        <dbReference type="ARBA" id="ARBA00022989"/>
    </source>
</evidence>
<evidence type="ECO:0000313" key="13">
    <source>
        <dbReference type="EMBL" id="KAF2904628.1"/>
    </source>
</evidence>
<protein>
    <recommendedName>
        <fullName evidence="10">Fatty acyl-CoA reductase</fullName>
        <ecNumber evidence="10">1.2.1.84</ecNumber>
    </recommendedName>
</protein>
<evidence type="ECO:0000256" key="10">
    <source>
        <dbReference type="RuleBase" id="RU363097"/>
    </source>
</evidence>
<feature type="domain" description="Thioester reductase (TE)" evidence="12">
    <location>
        <begin position="31"/>
        <end position="300"/>
    </location>
</feature>
<dbReference type="CDD" id="cd09071">
    <property type="entry name" value="FAR_C"/>
    <property type="match status" value="1"/>
</dbReference>
<keyword evidence="6 10" id="KW-1133">Transmembrane helix</keyword>
<dbReference type="PANTHER" id="PTHR11011">
    <property type="entry name" value="MALE STERILITY PROTEIN 2-RELATED"/>
    <property type="match status" value="1"/>
</dbReference>
<sequence length="515" mass="59157">MPTLIESLNNNEEKIFLTPIQKFYSGTNIFITGGTGFLGKILIEKLLRSCPDVSTLYVLVRSKKGRNMTARMEELFDDPVFDKLKEVCPKFRHKVVGVAGDCSLADLGLTMQDRQLLIQEVSIVFHIAATVRFDEKLKLAMAINVKGPREVMLLCREMQNLKVAIHVSTAYSNCNLSTIEEKFYPSPMDSKKLIMLTDTINERLLEKVTPILLDQWPNTYTYTKAVAEDIVRQEGEGLPVGVFRPSVVVSTFKEPVKGWINNMYGPTGVCAGAGTGVLRTLHCDGNVNANIIPVDMCVNSLITTAWDVGETYEACKKEQKNFEIPVYHYESSNEQPISWGRFMDLSASYGMDVPTIKAIWYYCLMLQPTVIGYNVTLFFLHILPAAICDFTLFCIGKPPKLLKIYKKIHRFTSVISYFCTRNWVFKSERMRKLCNKMTKEDREIFFCDLKQLDWQEYFKEYIKGIRVYLIGDPLTTMDDARSKWSRLYWLHQAFKVLVVFFIFRTTWSMFSSLLV</sequence>
<evidence type="ECO:0000256" key="5">
    <source>
        <dbReference type="ARBA" id="ARBA00022857"/>
    </source>
</evidence>
<comment type="subcellular location">
    <subcellularLocation>
        <location evidence="1">Membrane</location>
        <topology evidence="1">Multi-pass membrane protein</topology>
    </subcellularLocation>
</comment>
<evidence type="ECO:0000259" key="12">
    <source>
        <dbReference type="Pfam" id="PF07993"/>
    </source>
</evidence>
<evidence type="ECO:0000259" key="11">
    <source>
        <dbReference type="Pfam" id="PF03015"/>
    </source>
</evidence>
<organism evidence="13 14">
    <name type="scientific">Ignelater luminosus</name>
    <name type="common">Cucubano</name>
    <name type="synonym">Pyrophorus luminosus</name>
    <dbReference type="NCBI Taxonomy" id="2038154"/>
    <lineage>
        <taxon>Eukaryota</taxon>
        <taxon>Metazoa</taxon>
        <taxon>Ecdysozoa</taxon>
        <taxon>Arthropoda</taxon>
        <taxon>Hexapoda</taxon>
        <taxon>Insecta</taxon>
        <taxon>Pterygota</taxon>
        <taxon>Neoptera</taxon>
        <taxon>Endopterygota</taxon>
        <taxon>Coleoptera</taxon>
        <taxon>Polyphaga</taxon>
        <taxon>Elateriformia</taxon>
        <taxon>Elateroidea</taxon>
        <taxon>Elateridae</taxon>
        <taxon>Agrypninae</taxon>
        <taxon>Pyrophorini</taxon>
        <taxon>Ignelater</taxon>
    </lineage>
</organism>
<feature type="domain" description="Fatty acyl-CoA reductase C-terminal" evidence="11">
    <location>
        <begin position="380"/>
        <end position="470"/>
    </location>
</feature>
<dbReference type="GO" id="GO:0005777">
    <property type="term" value="C:peroxisome"/>
    <property type="evidence" value="ECO:0007669"/>
    <property type="project" value="TreeGrafter"/>
</dbReference>
<dbReference type="GO" id="GO:0035336">
    <property type="term" value="P:long-chain fatty-acyl-CoA metabolic process"/>
    <property type="evidence" value="ECO:0007669"/>
    <property type="project" value="TreeGrafter"/>
</dbReference>
<reference evidence="13" key="1">
    <citation type="submission" date="2019-08" db="EMBL/GenBank/DDBJ databases">
        <title>The genome of the North American firefly Photinus pyralis.</title>
        <authorList>
            <consortium name="Photinus pyralis genome working group"/>
            <person name="Fallon T.R."/>
            <person name="Sander Lower S.E."/>
            <person name="Weng J.-K."/>
        </authorList>
    </citation>
    <scope>NUCLEOTIDE SEQUENCE</scope>
    <source>
        <strain evidence="13">TRF0915ILg1</strain>
        <tissue evidence="13">Whole body</tissue>
    </source>
</reference>
<keyword evidence="5 10" id="KW-0521">NADP</keyword>
<gene>
    <name evidence="13" type="ORF">ILUMI_01544</name>
</gene>
<evidence type="ECO:0000256" key="3">
    <source>
        <dbReference type="ARBA" id="ARBA00022516"/>
    </source>
</evidence>
<dbReference type="Proteomes" id="UP000801492">
    <property type="component" value="Unassembled WGS sequence"/>
</dbReference>
<dbReference type="InterPro" id="IPR013120">
    <property type="entry name" value="FAR_NAD-bd"/>
</dbReference>
<keyword evidence="3 10" id="KW-0444">Lipid biosynthesis</keyword>
<dbReference type="EC" id="1.2.1.84" evidence="10"/>
<dbReference type="FunFam" id="3.40.50.720:FF:000143">
    <property type="entry name" value="Fatty acyl-CoA reductase"/>
    <property type="match status" value="1"/>
</dbReference>
<dbReference type="EMBL" id="VTPC01000721">
    <property type="protein sequence ID" value="KAF2904628.1"/>
    <property type="molecule type" value="Genomic_DNA"/>
</dbReference>
<comment type="catalytic activity">
    <reaction evidence="9 10">
        <text>a long-chain fatty acyl-CoA + 2 NADPH + 2 H(+) = a long-chain primary fatty alcohol + 2 NADP(+) + CoA</text>
        <dbReference type="Rhea" id="RHEA:52716"/>
        <dbReference type="ChEBI" id="CHEBI:15378"/>
        <dbReference type="ChEBI" id="CHEBI:57287"/>
        <dbReference type="ChEBI" id="CHEBI:57783"/>
        <dbReference type="ChEBI" id="CHEBI:58349"/>
        <dbReference type="ChEBI" id="CHEBI:77396"/>
        <dbReference type="ChEBI" id="CHEBI:83139"/>
        <dbReference type="EC" id="1.2.1.84"/>
    </reaction>
</comment>
<dbReference type="Pfam" id="PF03015">
    <property type="entry name" value="Sterile"/>
    <property type="match status" value="1"/>
</dbReference>
<evidence type="ECO:0000256" key="8">
    <source>
        <dbReference type="ARBA" id="ARBA00023136"/>
    </source>
</evidence>
<dbReference type="InterPro" id="IPR033640">
    <property type="entry name" value="FAR_C"/>
</dbReference>
<name>A0A8K0DED1_IGNLU</name>
<keyword evidence="14" id="KW-1185">Reference proteome</keyword>
<evidence type="ECO:0000256" key="2">
    <source>
        <dbReference type="ARBA" id="ARBA00005928"/>
    </source>
</evidence>
<keyword evidence="10" id="KW-0560">Oxidoreductase</keyword>
<evidence type="ECO:0000313" key="14">
    <source>
        <dbReference type="Proteomes" id="UP000801492"/>
    </source>
</evidence>
<evidence type="ECO:0000256" key="1">
    <source>
        <dbReference type="ARBA" id="ARBA00004141"/>
    </source>
</evidence>
<keyword evidence="4 10" id="KW-0812">Transmembrane</keyword>
<dbReference type="GO" id="GO:0102965">
    <property type="term" value="F:alcohol-forming long-chain fatty acyl-CoA reductase activity"/>
    <property type="evidence" value="ECO:0007669"/>
    <property type="project" value="UniProtKB-EC"/>
</dbReference>
<feature type="transmembrane region" description="Helical" evidence="10">
    <location>
        <begin position="371"/>
        <end position="396"/>
    </location>
</feature>
<dbReference type="CDD" id="cd05236">
    <property type="entry name" value="FAR-N_SDR_e"/>
    <property type="match status" value="1"/>
</dbReference>
<feature type="transmembrane region" description="Helical" evidence="10">
    <location>
        <begin position="487"/>
        <end position="507"/>
    </location>
</feature>
<accession>A0A8K0DED1</accession>
<dbReference type="Gene3D" id="3.40.50.720">
    <property type="entry name" value="NAD(P)-binding Rossmann-like Domain"/>
    <property type="match status" value="1"/>
</dbReference>
<dbReference type="SUPFAM" id="SSF51735">
    <property type="entry name" value="NAD(P)-binding Rossmann-fold domains"/>
    <property type="match status" value="1"/>
</dbReference>
<dbReference type="PANTHER" id="PTHR11011:SF60">
    <property type="entry name" value="FATTY ACYL-COA REDUCTASE-RELATED"/>
    <property type="match status" value="1"/>
</dbReference>
<evidence type="ECO:0000256" key="7">
    <source>
        <dbReference type="ARBA" id="ARBA00023098"/>
    </source>
</evidence>
<evidence type="ECO:0000256" key="9">
    <source>
        <dbReference type="ARBA" id="ARBA00052530"/>
    </source>
</evidence>
<comment type="similarity">
    <text evidence="2 10">Belongs to the fatty acyl-CoA reductase family.</text>
</comment>
<dbReference type="OrthoDB" id="429813at2759"/>
<evidence type="ECO:0000256" key="4">
    <source>
        <dbReference type="ARBA" id="ARBA00022692"/>
    </source>
</evidence>